<dbReference type="Pfam" id="PF04183">
    <property type="entry name" value="IucA_IucC"/>
    <property type="match status" value="1"/>
</dbReference>
<dbReference type="GO" id="GO:0016881">
    <property type="term" value="F:acid-amino acid ligase activity"/>
    <property type="evidence" value="ECO:0007669"/>
    <property type="project" value="UniProtKB-ARBA"/>
</dbReference>
<keyword evidence="5" id="KW-1185">Reference proteome</keyword>
<dbReference type="PANTHER" id="PTHR34384:SF6">
    <property type="entry name" value="STAPHYLOFERRIN B SYNTHASE"/>
    <property type="match status" value="1"/>
</dbReference>
<sequence>MSRGPLPGGAPVDAELWHGLNRAVIAKAISELAFEEAFAPQPVDGAGRAWSLQLDDTVSYRFRAERRIWGNLSIDPSSLMREEADVVGPAIDAARFMVDAQAVLAIEPDTLCIYVKEMLSTLMADARIAAISADMSADDLVALPDARLQQYLDGHPKAPASKGRIGWGLGDFEAFAPEFQAEIRLFWIAADRESCRLALDDDIGETDLLGAAMDADERRRLDAACREAGVTVDRYLLMPVHPWQWQNMVAAQFAGEIAAGRLVPLGEFGDPYLAQQSLRTLANGRSPRALHVKVALTILNTSAWRGVPGKYIAVGPAFSSWLVAQAAHDAELADVVVLRERAGAFYPHPLFERIENAPYQFREMLGVIWREPPEARLTEGRRPMMLGALIKTGADGRPLVSTLIARSGLTPAAWLERLFEAVVVPLYHFMCCYGVGFIAHGQNITVILDGTVPCGVALKDLQGDVDLVDQDFPEAASLPAEVRQVLLRRPALHLLQHLQTGHFASVLRFLSDALVRRDGLPEIVFYGALAASLRRYQARHPELAERFALFELFTPKVPRICINRVRLAAGYGESARRPVPSLGTDLVNPLHLAEQSVGPTGSLAGVQPS</sequence>
<dbReference type="InterPro" id="IPR037455">
    <property type="entry name" value="LucA/IucC-like"/>
</dbReference>
<dbReference type="Gene3D" id="6.10.250.3370">
    <property type="match status" value="1"/>
</dbReference>
<dbReference type="InterPro" id="IPR022770">
    <property type="entry name" value="IucA/IucC-like_C"/>
</dbReference>
<evidence type="ECO:0000313" key="4">
    <source>
        <dbReference type="EMBL" id="GGC88919.1"/>
    </source>
</evidence>
<evidence type="ECO:0000313" key="5">
    <source>
        <dbReference type="Proteomes" id="UP000637002"/>
    </source>
</evidence>
<dbReference type="AlphaFoldDB" id="A0A916UWS4"/>
<dbReference type="InterPro" id="IPR007310">
    <property type="entry name" value="Aerobactin_biosyn_IucA/IucC_N"/>
</dbReference>
<feature type="domain" description="Aerobactin siderophore biosynthesis IucA/IucC-like C-terminal" evidence="3">
    <location>
        <begin position="413"/>
        <end position="569"/>
    </location>
</feature>
<evidence type="ECO:0000259" key="2">
    <source>
        <dbReference type="Pfam" id="PF04183"/>
    </source>
</evidence>
<reference evidence="4" key="2">
    <citation type="submission" date="2020-09" db="EMBL/GenBank/DDBJ databases">
        <authorList>
            <person name="Sun Q."/>
            <person name="Zhou Y."/>
        </authorList>
    </citation>
    <scope>NUCLEOTIDE SEQUENCE</scope>
    <source>
        <strain evidence="4">CGMCC 1.12919</strain>
    </source>
</reference>
<dbReference type="PANTHER" id="PTHR34384">
    <property type="entry name" value="L-2,3-DIAMINOPROPANOATE--CITRATE LIGASE"/>
    <property type="match status" value="1"/>
</dbReference>
<dbReference type="Gene3D" id="3.30.310.280">
    <property type="match status" value="1"/>
</dbReference>
<evidence type="ECO:0000259" key="3">
    <source>
        <dbReference type="Pfam" id="PF06276"/>
    </source>
</evidence>
<comment type="pathway">
    <text evidence="1">Siderophore biosynthesis.</text>
</comment>
<proteinExistence type="predicted"/>
<dbReference type="Gene3D" id="1.10.510.40">
    <property type="match status" value="1"/>
</dbReference>
<comment type="caution">
    <text evidence="4">The sequence shown here is derived from an EMBL/GenBank/DDBJ whole genome shotgun (WGS) entry which is preliminary data.</text>
</comment>
<accession>A0A916UWS4</accession>
<dbReference type="Pfam" id="PF06276">
    <property type="entry name" value="FhuF"/>
    <property type="match status" value="1"/>
</dbReference>
<reference evidence="4" key="1">
    <citation type="journal article" date="2014" name="Int. J. Syst. Evol. Microbiol.">
        <title>Complete genome sequence of Corynebacterium casei LMG S-19264T (=DSM 44701T), isolated from a smear-ripened cheese.</title>
        <authorList>
            <consortium name="US DOE Joint Genome Institute (JGI-PGF)"/>
            <person name="Walter F."/>
            <person name="Albersmeier A."/>
            <person name="Kalinowski J."/>
            <person name="Ruckert C."/>
        </authorList>
    </citation>
    <scope>NUCLEOTIDE SEQUENCE</scope>
    <source>
        <strain evidence="4">CGMCC 1.12919</strain>
    </source>
</reference>
<name>A0A916UWS4_9HYPH</name>
<dbReference type="Proteomes" id="UP000637002">
    <property type="component" value="Unassembled WGS sequence"/>
</dbReference>
<feature type="domain" description="Aerobactin siderophore biosynthesis IucA/IucC N-terminal" evidence="2">
    <location>
        <begin position="149"/>
        <end position="390"/>
    </location>
</feature>
<gene>
    <name evidence="4" type="primary">iucC</name>
    <name evidence="4" type="ORF">GCM10010994_53540</name>
</gene>
<protein>
    <submittedName>
        <fullName evidence="4">Aerobactin synthase IucC</fullName>
    </submittedName>
</protein>
<dbReference type="RefSeq" id="WP_188612245.1">
    <property type="nucleotide sequence ID" value="NZ_BMGG01000011.1"/>
</dbReference>
<dbReference type="GO" id="GO:0019290">
    <property type="term" value="P:siderophore biosynthetic process"/>
    <property type="evidence" value="ECO:0007669"/>
    <property type="project" value="InterPro"/>
</dbReference>
<evidence type="ECO:0000256" key="1">
    <source>
        <dbReference type="ARBA" id="ARBA00004924"/>
    </source>
</evidence>
<organism evidence="4 5">
    <name type="scientific">Chelatococcus reniformis</name>
    <dbReference type="NCBI Taxonomy" id="1494448"/>
    <lineage>
        <taxon>Bacteria</taxon>
        <taxon>Pseudomonadati</taxon>
        <taxon>Pseudomonadota</taxon>
        <taxon>Alphaproteobacteria</taxon>
        <taxon>Hyphomicrobiales</taxon>
        <taxon>Chelatococcaceae</taxon>
        <taxon>Chelatococcus</taxon>
    </lineage>
</organism>
<dbReference type="EMBL" id="BMGG01000011">
    <property type="protein sequence ID" value="GGC88919.1"/>
    <property type="molecule type" value="Genomic_DNA"/>
</dbReference>